<reference evidence="3" key="1">
    <citation type="submission" date="2016-09" db="EMBL/GenBank/DDBJ databases">
        <authorList>
            <person name="Chen S."/>
            <person name="Walker E."/>
        </authorList>
    </citation>
    <scope>NUCLEOTIDE SEQUENCE [LARGE SCALE GENOMIC DNA]</scope>
    <source>
        <strain evidence="3">MSU</strain>
    </source>
</reference>
<gene>
    <name evidence="2" type="ORF">B0A71_13700</name>
    <name evidence="1" type="ORF">BHE19_09580</name>
</gene>
<dbReference type="Proteomes" id="UP000180252">
    <property type="component" value="Unassembled WGS sequence"/>
</dbReference>
<evidence type="ECO:0000313" key="3">
    <source>
        <dbReference type="Proteomes" id="UP000180252"/>
    </source>
</evidence>
<evidence type="ECO:0000313" key="2">
    <source>
        <dbReference type="EMBL" id="OXB18991.1"/>
    </source>
</evidence>
<reference evidence="1" key="2">
    <citation type="submission" date="2016-09" db="EMBL/GenBank/DDBJ databases">
        <authorList>
            <person name="Capua I."/>
            <person name="De Benedictis P."/>
            <person name="Joannis T."/>
            <person name="Lombin L.H."/>
            <person name="Cattoli G."/>
        </authorList>
    </citation>
    <scope>NUCLEOTIDE SEQUENCE [LARGE SCALE GENOMIC DNA]</scope>
    <source>
        <strain evidence="1">MSU</strain>
    </source>
</reference>
<keyword evidence="4" id="KW-1185">Reference proteome</keyword>
<dbReference type="EMBL" id="MIKE01000023">
    <property type="protein sequence ID" value="OHT44957.1"/>
    <property type="molecule type" value="Genomic_DNA"/>
</dbReference>
<dbReference type="AlphaFoldDB" id="A0A1S1J2U4"/>
<comment type="caution">
    <text evidence="1">The sequence shown here is derived from an EMBL/GenBank/DDBJ whole genome shotgun (WGS) entry which is preliminary data.</text>
</comment>
<name>A0A1S1J2U4_9FLAO</name>
<organism evidence="1 3">
    <name type="scientific">Flavobacterium tructae</name>
    <dbReference type="NCBI Taxonomy" id="1114873"/>
    <lineage>
        <taxon>Bacteria</taxon>
        <taxon>Pseudomonadati</taxon>
        <taxon>Bacteroidota</taxon>
        <taxon>Flavobacteriia</taxon>
        <taxon>Flavobacteriales</taxon>
        <taxon>Flavobacteriaceae</taxon>
        <taxon>Flavobacterium</taxon>
    </lineage>
</organism>
<sequence length="90" mass="10678">MEQVQHAKEYFKILPKNNAELLYVVDSMNLINAALKSKEYRSKERKILLFIMGVLKPKVLRLLNYMLQIDLKDFDCDFYVDTKNKNPCAY</sequence>
<protein>
    <submittedName>
        <fullName evidence="1">Uncharacterized protein</fullName>
    </submittedName>
</protein>
<dbReference type="Proteomes" id="UP000198319">
    <property type="component" value="Unassembled WGS sequence"/>
</dbReference>
<evidence type="ECO:0000313" key="4">
    <source>
        <dbReference type="Proteomes" id="UP000198319"/>
    </source>
</evidence>
<evidence type="ECO:0000313" key="1">
    <source>
        <dbReference type="EMBL" id="OHT44957.1"/>
    </source>
</evidence>
<proteinExistence type="predicted"/>
<reference evidence="2 4" key="3">
    <citation type="submission" date="2016-11" db="EMBL/GenBank/DDBJ databases">
        <title>Whole genomes of Flavobacteriaceae.</title>
        <authorList>
            <person name="Stine C."/>
            <person name="Li C."/>
            <person name="Tadesse D."/>
        </authorList>
    </citation>
    <scope>NUCLEOTIDE SEQUENCE [LARGE SCALE GENOMIC DNA]</scope>
    <source>
        <strain evidence="2 4">ATCC BAA-2541</strain>
    </source>
</reference>
<dbReference type="EMBL" id="MUHG01000019">
    <property type="protein sequence ID" value="OXB18991.1"/>
    <property type="molecule type" value="Genomic_DNA"/>
</dbReference>
<dbReference type="RefSeq" id="WP_070907289.1">
    <property type="nucleotide sequence ID" value="NZ_MIKE01000023.1"/>
</dbReference>
<dbReference type="OrthoDB" id="1444391at2"/>
<accession>A0A1S1J2U4</accession>